<feature type="domain" description="Bacteriophage phiJL001 Gp84 C-terminal" evidence="1">
    <location>
        <begin position="197"/>
        <end position="279"/>
    </location>
</feature>
<gene>
    <name evidence="2" type="ORF">AUC71_14770</name>
</gene>
<dbReference type="OrthoDB" id="1633386at2"/>
<dbReference type="Pfam" id="PF09931">
    <property type="entry name" value="Phage_phiJL001_Gp84_N"/>
    <property type="match status" value="1"/>
</dbReference>
<name>A0A1E3W9U6_9HYPH</name>
<organism evidence="2 3">
    <name type="scientific">Methyloceanibacter marginalis</name>
    <dbReference type="NCBI Taxonomy" id="1774971"/>
    <lineage>
        <taxon>Bacteria</taxon>
        <taxon>Pseudomonadati</taxon>
        <taxon>Pseudomonadota</taxon>
        <taxon>Alphaproteobacteria</taxon>
        <taxon>Hyphomicrobiales</taxon>
        <taxon>Hyphomicrobiaceae</taxon>
        <taxon>Methyloceanibacter</taxon>
    </lineage>
</organism>
<dbReference type="RefSeq" id="WP_069624274.1">
    <property type="nucleotide sequence ID" value="NZ_LPWD01000280.1"/>
</dbReference>
<proteinExistence type="predicted"/>
<comment type="caution">
    <text evidence="2">The sequence shown here is derived from an EMBL/GenBank/DDBJ whole genome shotgun (WGS) entry which is preliminary data.</text>
</comment>
<keyword evidence="3" id="KW-1185">Reference proteome</keyword>
<evidence type="ECO:0000313" key="2">
    <source>
        <dbReference type="EMBL" id="ODS02546.1"/>
    </source>
</evidence>
<dbReference type="AlphaFoldDB" id="A0A1E3W9U6"/>
<dbReference type="NCBIfam" id="TIGR02218">
    <property type="entry name" value="phg_TIGR02218"/>
    <property type="match status" value="1"/>
</dbReference>
<protein>
    <submittedName>
        <fullName evidence="2">Beta tubulin</fullName>
    </submittedName>
</protein>
<evidence type="ECO:0000313" key="3">
    <source>
        <dbReference type="Proteomes" id="UP000095042"/>
    </source>
</evidence>
<dbReference type="EMBL" id="LPWD01000280">
    <property type="protein sequence ID" value="ODS02546.1"/>
    <property type="molecule type" value="Genomic_DNA"/>
</dbReference>
<reference evidence="2 3" key="1">
    <citation type="journal article" date="2016" name="Environ. Microbiol.">
        <title>New Methyloceanibacter diversity from North Sea sediments includes methanotroph containing solely the soluble methane monooxygenase.</title>
        <authorList>
            <person name="Vekeman B."/>
            <person name="Kerckhof F.M."/>
            <person name="Cremers G."/>
            <person name="de Vos P."/>
            <person name="Vandamme P."/>
            <person name="Boon N."/>
            <person name="Op den Camp H.J."/>
            <person name="Heylen K."/>
        </authorList>
    </citation>
    <scope>NUCLEOTIDE SEQUENCE [LARGE SCALE GENOMIC DNA]</scope>
    <source>
        <strain evidence="2 3">R-67177</strain>
    </source>
</reference>
<dbReference type="Proteomes" id="UP000095042">
    <property type="component" value="Unassembled WGS sequence"/>
</dbReference>
<sequence>MRVLSSGLQDHLDTGATTLCWCWRITRNDVVAFGFTDHDRDLTFSGTVFEAASGFTGSEITGAVGLNVDTLDVEGAIQSDRLSEADLAAGLFDNALIEIYRVNWAEPDMRVLMRYGNLGEVARGAHHFRCEVRGLAHELQQPQGRIIQYGCDADLGDARCKVDLDQAAFSSNDGVVASLGASPRSFTASGLDGYANNWFTRGLVTWLTGTNEGRPAEVKLHAKSSSGVTIELWQRPAEAIAEDDSFRITAGCDKQFSTCRLKFANTRNFRGFPHVPGNDFMLRVASRRDKNDGKKLR</sequence>
<dbReference type="InterPro" id="IPR011928">
    <property type="entry name" value="Phage_phiJL001_Gp84"/>
</dbReference>
<dbReference type="InterPro" id="IPR018964">
    <property type="entry name" value="Phage_phiJL001_Gp84_C"/>
</dbReference>
<evidence type="ECO:0000259" key="1">
    <source>
        <dbReference type="Pfam" id="PF09356"/>
    </source>
</evidence>
<dbReference type="Pfam" id="PF09356">
    <property type="entry name" value="Phage_BR0599"/>
    <property type="match status" value="1"/>
</dbReference>
<accession>A0A1E3W9U6</accession>